<organism evidence="9 10">
    <name type="scientific">Janibacter melonis</name>
    <dbReference type="NCBI Taxonomy" id="262209"/>
    <lineage>
        <taxon>Bacteria</taxon>
        <taxon>Bacillati</taxon>
        <taxon>Actinomycetota</taxon>
        <taxon>Actinomycetes</taxon>
        <taxon>Micrococcales</taxon>
        <taxon>Intrasporangiaceae</taxon>
        <taxon>Janibacter</taxon>
    </lineage>
</organism>
<dbReference type="PANTHER" id="PTHR33992:SF1">
    <property type="entry name" value="RIBONUCLEASE P PROTEIN COMPONENT"/>
    <property type="match status" value="1"/>
</dbReference>
<keyword evidence="4 7" id="KW-0255">Endonuclease</keyword>
<reference evidence="9 10" key="1">
    <citation type="submission" date="2016-01" db="EMBL/GenBank/DDBJ databases">
        <title>Janibacter melonis strain CD11_4 genome sequencing and assembly.</title>
        <authorList>
            <person name="Nair G.R."/>
            <person name="Kaur G."/>
            <person name="Chander A.M."/>
            <person name="Mayilraj S."/>
        </authorList>
    </citation>
    <scope>NUCLEOTIDE SEQUENCE [LARGE SCALE GENOMIC DNA]</scope>
    <source>
        <strain evidence="9 10">CD11-4</strain>
    </source>
</reference>
<dbReference type="InterPro" id="IPR020568">
    <property type="entry name" value="Ribosomal_Su5_D2-typ_SF"/>
</dbReference>
<dbReference type="Pfam" id="PF00825">
    <property type="entry name" value="Ribonuclease_P"/>
    <property type="match status" value="1"/>
</dbReference>
<dbReference type="HAMAP" id="MF_00227">
    <property type="entry name" value="RNase_P"/>
    <property type="match status" value="1"/>
</dbReference>
<dbReference type="EC" id="3.1.26.5" evidence="7 8"/>
<evidence type="ECO:0000256" key="8">
    <source>
        <dbReference type="NCBIfam" id="TIGR00188"/>
    </source>
</evidence>
<keyword evidence="10" id="KW-1185">Reference proteome</keyword>
<keyword evidence="3 7" id="KW-0540">Nuclease</keyword>
<keyword evidence="6 7" id="KW-0694">RNA-binding</keyword>
<dbReference type="NCBIfam" id="TIGR00188">
    <property type="entry name" value="rnpA"/>
    <property type="match status" value="1"/>
</dbReference>
<dbReference type="PANTHER" id="PTHR33992">
    <property type="entry name" value="RIBONUCLEASE P PROTEIN COMPONENT"/>
    <property type="match status" value="1"/>
</dbReference>
<dbReference type="PROSITE" id="PS00648">
    <property type="entry name" value="RIBONUCLEASE_P"/>
    <property type="match status" value="1"/>
</dbReference>
<evidence type="ECO:0000313" key="9">
    <source>
        <dbReference type="EMBL" id="OAB88644.1"/>
    </source>
</evidence>
<dbReference type="InterPro" id="IPR000100">
    <property type="entry name" value="RNase_P"/>
</dbReference>
<dbReference type="RefSeq" id="WP_068270885.1">
    <property type="nucleotide sequence ID" value="NZ_LQZG01000001.1"/>
</dbReference>
<keyword evidence="2 7" id="KW-0819">tRNA processing</keyword>
<dbReference type="InterPro" id="IPR014721">
    <property type="entry name" value="Ribsml_uS5_D2-typ_fold_subgr"/>
</dbReference>
<dbReference type="SUPFAM" id="SSF54211">
    <property type="entry name" value="Ribosomal protein S5 domain 2-like"/>
    <property type="match status" value="1"/>
</dbReference>
<name>A0A176QG12_9MICO</name>
<proteinExistence type="inferred from homology"/>
<dbReference type="EMBL" id="LQZG01000001">
    <property type="protein sequence ID" value="OAB88644.1"/>
    <property type="molecule type" value="Genomic_DNA"/>
</dbReference>
<comment type="caution">
    <text evidence="9">The sequence shown here is derived from an EMBL/GenBank/DDBJ whole genome shotgun (WGS) entry which is preliminary data.</text>
</comment>
<dbReference type="Gene3D" id="3.30.230.10">
    <property type="match status" value="1"/>
</dbReference>
<comment type="catalytic activity">
    <reaction evidence="7">
        <text>Endonucleolytic cleavage of RNA, removing 5'-extranucleotides from tRNA precursor.</text>
        <dbReference type="EC" id="3.1.26.5"/>
    </reaction>
</comment>
<comment type="subunit">
    <text evidence="7">Consists of a catalytic RNA component (M1 or rnpB) and a protein subunit.</text>
</comment>
<evidence type="ECO:0000256" key="7">
    <source>
        <dbReference type="HAMAP-Rule" id="MF_00227"/>
    </source>
</evidence>
<dbReference type="GO" id="GO:0004526">
    <property type="term" value="F:ribonuclease P activity"/>
    <property type="evidence" value="ECO:0007669"/>
    <property type="project" value="UniProtKB-UniRule"/>
</dbReference>
<dbReference type="STRING" id="262209.AWH69_02260"/>
<evidence type="ECO:0000256" key="5">
    <source>
        <dbReference type="ARBA" id="ARBA00022801"/>
    </source>
</evidence>
<dbReference type="GO" id="GO:0042781">
    <property type="term" value="F:3'-tRNA processing endoribonuclease activity"/>
    <property type="evidence" value="ECO:0007669"/>
    <property type="project" value="TreeGrafter"/>
</dbReference>
<protein>
    <recommendedName>
        <fullName evidence="7 8">Ribonuclease P protein component</fullName>
        <shortName evidence="7">RNase P protein</shortName>
        <shortName evidence="7">RNaseP protein</shortName>
        <ecNumber evidence="7 8">3.1.26.5</ecNumber>
    </recommendedName>
    <alternativeName>
        <fullName evidence="7">Protein C5</fullName>
    </alternativeName>
</protein>
<evidence type="ECO:0000256" key="2">
    <source>
        <dbReference type="ARBA" id="ARBA00022694"/>
    </source>
</evidence>
<sequence>MLPAQHRLTERGEFTATVRGSGARRQGSRLLVVHARHTDARSALPPRVGVVVSKAVGNAVVRNRVKRRLRAQVAPLLPAVPSGTDLVLRANPASASATSAQIGRTLGSALASLGLTKPSPAEPTP</sequence>
<dbReference type="AlphaFoldDB" id="A0A176QG12"/>
<accession>A0A176QG12</accession>
<evidence type="ECO:0000313" key="10">
    <source>
        <dbReference type="Proteomes" id="UP000076976"/>
    </source>
</evidence>
<dbReference type="InterPro" id="IPR020539">
    <property type="entry name" value="RNase_P_CS"/>
</dbReference>
<dbReference type="GO" id="GO:0001682">
    <property type="term" value="P:tRNA 5'-leader removal"/>
    <property type="evidence" value="ECO:0007669"/>
    <property type="project" value="UniProtKB-UniRule"/>
</dbReference>
<evidence type="ECO:0000256" key="6">
    <source>
        <dbReference type="ARBA" id="ARBA00022884"/>
    </source>
</evidence>
<evidence type="ECO:0000256" key="3">
    <source>
        <dbReference type="ARBA" id="ARBA00022722"/>
    </source>
</evidence>
<keyword evidence="5 7" id="KW-0378">Hydrolase</keyword>
<dbReference type="Proteomes" id="UP000076976">
    <property type="component" value="Unassembled WGS sequence"/>
</dbReference>
<evidence type="ECO:0000256" key="4">
    <source>
        <dbReference type="ARBA" id="ARBA00022759"/>
    </source>
</evidence>
<dbReference type="GO" id="GO:0030677">
    <property type="term" value="C:ribonuclease P complex"/>
    <property type="evidence" value="ECO:0007669"/>
    <property type="project" value="TreeGrafter"/>
</dbReference>
<evidence type="ECO:0000256" key="1">
    <source>
        <dbReference type="ARBA" id="ARBA00002663"/>
    </source>
</evidence>
<comment type="function">
    <text evidence="1 7">RNaseP catalyzes the removal of the 5'-leader sequence from pre-tRNA to produce the mature 5'-terminus. It can also cleave other RNA substrates such as 4.5S RNA. The protein component plays an auxiliary but essential role in vivo by binding to the 5'-leader sequence and broadening the substrate specificity of the ribozyme.</text>
</comment>
<dbReference type="GO" id="GO:0000049">
    <property type="term" value="F:tRNA binding"/>
    <property type="evidence" value="ECO:0007669"/>
    <property type="project" value="UniProtKB-UniRule"/>
</dbReference>
<gene>
    <name evidence="7" type="primary">rnpA</name>
    <name evidence="9" type="ORF">AWH69_02260</name>
</gene>
<comment type="similarity">
    <text evidence="7">Belongs to the RnpA family.</text>
</comment>